<dbReference type="InterPro" id="IPR010499">
    <property type="entry name" value="AraC_E-bd"/>
</dbReference>
<dbReference type="InterPro" id="IPR018060">
    <property type="entry name" value="HTH_AraC"/>
</dbReference>
<evidence type="ECO:0000256" key="1">
    <source>
        <dbReference type="ARBA" id="ARBA00023015"/>
    </source>
</evidence>
<evidence type="ECO:0000313" key="5">
    <source>
        <dbReference type="EMBL" id="BCN29898.1"/>
    </source>
</evidence>
<dbReference type="InterPro" id="IPR011256">
    <property type="entry name" value="Reg_factor_effector_dom_sf"/>
</dbReference>
<evidence type="ECO:0000313" key="6">
    <source>
        <dbReference type="Proteomes" id="UP000595897"/>
    </source>
</evidence>
<keyword evidence="2" id="KW-0238">DNA-binding</keyword>
<dbReference type="SMART" id="SM00342">
    <property type="entry name" value="HTH_ARAC"/>
    <property type="match status" value="1"/>
</dbReference>
<proteinExistence type="predicted"/>
<protein>
    <submittedName>
        <fullName evidence="5">AraC family transcriptional regulator</fullName>
    </submittedName>
</protein>
<dbReference type="GO" id="GO:0043565">
    <property type="term" value="F:sequence-specific DNA binding"/>
    <property type="evidence" value="ECO:0007669"/>
    <property type="project" value="InterPro"/>
</dbReference>
<dbReference type="InterPro" id="IPR009057">
    <property type="entry name" value="Homeodomain-like_sf"/>
</dbReference>
<accession>A0A7R7IBQ9</accession>
<dbReference type="RefSeq" id="WP_271715153.1">
    <property type="nucleotide sequence ID" value="NZ_AP024169.1"/>
</dbReference>
<keyword evidence="1" id="KW-0805">Transcription regulation</keyword>
<evidence type="ECO:0000256" key="2">
    <source>
        <dbReference type="ARBA" id="ARBA00023125"/>
    </source>
</evidence>
<reference evidence="5 6" key="1">
    <citation type="submission" date="2020-11" db="EMBL/GenBank/DDBJ databases">
        <title>Draft genome sequencing of a Lachnospiraceae strain isolated from anoxic soil subjected to BSD treatment.</title>
        <authorList>
            <person name="Uek A."/>
            <person name="Tonouchi A."/>
        </authorList>
    </citation>
    <scope>NUCLEOTIDE SEQUENCE [LARGE SCALE GENOMIC DNA]</scope>
    <source>
        <strain evidence="5 6">TB5</strain>
    </source>
</reference>
<name>A0A7R7IBQ9_9FIRM</name>
<organism evidence="5 6">
    <name type="scientific">Anaeromicropila herbilytica</name>
    <dbReference type="NCBI Taxonomy" id="2785025"/>
    <lineage>
        <taxon>Bacteria</taxon>
        <taxon>Bacillati</taxon>
        <taxon>Bacillota</taxon>
        <taxon>Clostridia</taxon>
        <taxon>Lachnospirales</taxon>
        <taxon>Lachnospiraceae</taxon>
        <taxon>Anaeromicropila</taxon>
    </lineage>
</organism>
<dbReference type="SUPFAM" id="SSF46689">
    <property type="entry name" value="Homeodomain-like"/>
    <property type="match status" value="2"/>
</dbReference>
<dbReference type="EMBL" id="AP024169">
    <property type="protein sequence ID" value="BCN29898.1"/>
    <property type="molecule type" value="Genomic_DNA"/>
</dbReference>
<evidence type="ECO:0000259" key="4">
    <source>
        <dbReference type="PROSITE" id="PS01124"/>
    </source>
</evidence>
<dbReference type="Pfam" id="PF14526">
    <property type="entry name" value="Cass2"/>
    <property type="match status" value="1"/>
</dbReference>
<dbReference type="Proteomes" id="UP000595897">
    <property type="component" value="Chromosome"/>
</dbReference>
<dbReference type="InterPro" id="IPR050959">
    <property type="entry name" value="MarA-like"/>
</dbReference>
<evidence type="ECO:0000256" key="3">
    <source>
        <dbReference type="ARBA" id="ARBA00023163"/>
    </source>
</evidence>
<gene>
    <name evidence="5" type="ORF">bsdtb5_11930</name>
</gene>
<keyword evidence="3" id="KW-0804">Transcription</keyword>
<dbReference type="Pfam" id="PF12833">
    <property type="entry name" value="HTH_18"/>
    <property type="match status" value="1"/>
</dbReference>
<dbReference type="KEGG" id="ahb:bsdtb5_11930"/>
<dbReference type="SMART" id="SM00871">
    <property type="entry name" value="AraC_E_bind"/>
    <property type="match status" value="1"/>
</dbReference>
<dbReference type="SUPFAM" id="SSF55136">
    <property type="entry name" value="Probable bacterial effector-binding domain"/>
    <property type="match status" value="1"/>
</dbReference>
<dbReference type="PANTHER" id="PTHR47504">
    <property type="entry name" value="RIGHT ORIGIN-BINDING PROTEIN"/>
    <property type="match status" value="1"/>
</dbReference>
<feature type="domain" description="HTH araC/xylS-type" evidence="4">
    <location>
        <begin position="8"/>
        <end position="106"/>
    </location>
</feature>
<dbReference type="PANTHER" id="PTHR47504:SF5">
    <property type="entry name" value="RIGHT ORIGIN-BINDING PROTEIN"/>
    <property type="match status" value="1"/>
</dbReference>
<dbReference type="PROSITE" id="PS01124">
    <property type="entry name" value="HTH_ARAC_FAMILY_2"/>
    <property type="match status" value="1"/>
</dbReference>
<sequence>MEWTETLQKAINYMEAHLLDEINYEDVARQVNMSSYNFHRTFSFMAGMTANEYIRNRRLSLAGQELLEKNGKVIDIALKYGYDTPESFTKAFTRFHGVAPKYAKKTGTKLCLFNPLIIKISLEGGIIMDYRIEETKAQRYLALIRAFSNEHINDEVNNKVPDFWSECHNKNLVEPLRNLRPDGKKDLYGLCSPTKVGSETFDYGIGILLDQDTSMFDEDEMCKAGYRIWEVEPCTYVVFKCMGSDGNCIGEKWNQFYKEFLPQMGYESTDATDYEIYYEKGEPGMFCELWIPIKKK</sequence>
<dbReference type="AlphaFoldDB" id="A0A7R7IBQ9"/>
<dbReference type="Gene3D" id="3.20.80.10">
    <property type="entry name" value="Regulatory factor, effector binding domain"/>
    <property type="match status" value="1"/>
</dbReference>
<dbReference type="Gene3D" id="1.10.10.60">
    <property type="entry name" value="Homeodomain-like"/>
    <property type="match status" value="2"/>
</dbReference>
<dbReference type="InterPro" id="IPR029441">
    <property type="entry name" value="Cass2"/>
</dbReference>
<keyword evidence="6" id="KW-1185">Reference proteome</keyword>
<dbReference type="GO" id="GO:0003700">
    <property type="term" value="F:DNA-binding transcription factor activity"/>
    <property type="evidence" value="ECO:0007669"/>
    <property type="project" value="InterPro"/>
</dbReference>